<dbReference type="EMBL" id="BJLF01000006">
    <property type="protein sequence ID" value="GEA50686.1"/>
    <property type="molecule type" value="Genomic_DNA"/>
</dbReference>
<proteinExistence type="predicted"/>
<name>A0A4Y3HUD1_9VIBR</name>
<keyword evidence="2" id="KW-1185">Reference proteome</keyword>
<protein>
    <submittedName>
        <fullName evidence="1">Uncharacterized protein</fullName>
    </submittedName>
</protein>
<evidence type="ECO:0000313" key="2">
    <source>
        <dbReference type="Proteomes" id="UP000318717"/>
    </source>
</evidence>
<reference evidence="1 2" key="1">
    <citation type="submission" date="2019-06" db="EMBL/GenBank/DDBJ databases">
        <title>Whole genome shotgun sequence of Vibrio inusitatus NBRC 102082.</title>
        <authorList>
            <person name="Hosoyama A."/>
            <person name="Uohara A."/>
            <person name="Ohji S."/>
            <person name="Ichikawa N."/>
        </authorList>
    </citation>
    <scope>NUCLEOTIDE SEQUENCE [LARGE SCALE GENOMIC DNA]</scope>
    <source>
        <strain evidence="1 2">NBRC 102082</strain>
    </source>
</reference>
<dbReference type="RefSeq" id="WP_141345047.1">
    <property type="nucleotide sequence ID" value="NZ_BJLF01000006.1"/>
</dbReference>
<sequence>MNNIFKGLAFILALGLGYFAKDIYQAIPISLTSEKQKSNIEYCQLSTSICTINNASIVLEQDVISPMQPTSIEVIWPENNDDQLWIELEGKEMSMGVAKFVLSKQGNGTFSGSLLLPVCHSDSMTWIGSIQSSNGTLPISVRMQR</sequence>
<organism evidence="1 2">
    <name type="scientific">Vibrio inusitatus NBRC 102082</name>
    <dbReference type="NCBI Taxonomy" id="1219070"/>
    <lineage>
        <taxon>Bacteria</taxon>
        <taxon>Pseudomonadati</taxon>
        <taxon>Pseudomonadota</taxon>
        <taxon>Gammaproteobacteria</taxon>
        <taxon>Vibrionales</taxon>
        <taxon>Vibrionaceae</taxon>
        <taxon>Vibrio</taxon>
    </lineage>
</organism>
<gene>
    <name evidence="1" type="ORF">VIN01S_14900</name>
</gene>
<comment type="caution">
    <text evidence="1">The sequence shown here is derived from an EMBL/GenBank/DDBJ whole genome shotgun (WGS) entry which is preliminary data.</text>
</comment>
<accession>A0A4Y3HUD1</accession>
<dbReference type="AlphaFoldDB" id="A0A4Y3HUD1"/>
<dbReference type="OrthoDB" id="5917490at2"/>
<evidence type="ECO:0000313" key="1">
    <source>
        <dbReference type="EMBL" id="GEA50686.1"/>
    </source>
</evidence>
<dbReference type="Proteomes" id="UP000318717">
    <property type="component" value="Unassembled WGS sequence"/>
</dbReference>